<dbReference type="GeneID" id="37012094"/>
<dbReference type="AlphaFoldDB" id="A0A316UA85"/>
<keyword evidence="1" id="KW-0472">Membrane</keyword>
<dbReference type="InterPro" id="IPR053229">
    <property type="entry name" value="NADH-Q_oxidrdct_subunit"/>
</dbReference>
<organism evidence="4 5">
    <name type="scientific">Pseudomicrostroma glucosiphilum</name>
    <dbReference type="NCBI Taxonomy" id="1684307"/>
    <lineage>
        <taxon>Eukaryota</taxon>
        <taxon>Fungi</taxon>
        <taxon>Dikarya</taxon>
        <taxon>Basidiomycota</taxon>
        <taxon>Ustilaginomycotina</taxon>
        <taxon>Exobasidiomycetes</taxon>
        <taxon>Microstromatales</taxon>
        <taxon>Microstromatales incertae sedis</taxon>
        <taxon>Pseudomicrostroma</taxon>
    </lineage>
</organism>
<evidence type="ECO:0000256" key="1">
    <source>
        <dbReference type="SAM" id="Phobius"/>
    </source>
</evidence>
<proteinExistence type="predicted"/>
<keyword evidence="5" id="KW-1185">Reference proteome</keyword>
<feature type="non-terminal residue" evidence="4">
    <location>
        <position position="1"/>
    </location>
</feature>
<keyword evidence="1" id="KW-0812">Transmembrane</keyword>
<sequence>QQLQTPHKQIDADPHFKRVVSYFRPSDYVFWGGATAAFPSSLYLMEMWDPTRPPRGGMSAALRLGTFLGAAGGFLFAYQRSSMRLWGWTENEPELKRAIEEGPEAFGDVTKSSLDPYLQGVAHRNSVWSQLKFSTMPWFNVVNHGYHGPPPEEE</sequence>
<gene>
    <name evidence="4" type="ORF">BCV69DRAFT_249854</name>
</gene>
<feature type="domain" description="NADH-ubiquinone oxidoreductase 21kDa subunit N-terminal" evidence="2">
    <location>
        <begin position="5"/>
        <end position="90"/>
    </location>
</feature>
<feature type="transmembrane region" description="Helical" evidence="1">
    <location>
        <begin position="28"/>
        <end position="48"/>
    </location>
</feature>
<name>A0A316UA85_9BASI</name>
<dbReference type="InterPro" id="IPR019721">
    <property type="entry name" value="NADH-UbQ_OxRdtase_su21_N"/>
</dbReference>
<protein>
    <recommendedName>
        <fullName evidence="6">NADH-ubiquinone oxidoreductase 21 kDa subunit</fullName>
    </recommendedName>
</protein>
<dbReference type="RefSeq" id="XP_025347095.1">
    <property type="nucleotide sequence ID" value="XM_025490360.1"/>
</dbReference>
<dbReference type="Pfam" id="PF10785">
    <property type="entry name" value="NADH-u_ox-rdase"/>
    <property type="match status" value="1"/>
</dbReference>
<dbReference type="Pfam" id="PF12853">
    <property type="entry name" value="NADH_u_ox_C"/>
    <property type="match status" value="1"/>
</dbReference>
<dbReference type="STRING" id="1684307.A0A316UA85"/>
<dbReference type="Proteomes" id="UP000245942">
    <property type="component" value="Unassembled WGS sequence"/>
</dbReference>
<dbReference type="PANTHER" id="PTHR34062:SF1">
    <property type="entry name" value="NADH-UBIQUINONE OXIDOREDUCTASE 21KDA SUBUNIT N-TERMINAL DOMAIN-CONTAINING PROTEIN"/>
    <property type="match status" value="1"/>
</dbReference>
<accession>A0A316UA85</accession>
<dbReference type="PANTHER" id="PTHR34062">
    <property type="entry name" value="OXIDOREDUCTASE 21 KDA SUBUNIT, PUTATIVE (AFU_ORTHOLOGUE AFUA_4G04750)-RELATED"/>
    <property type="match status" value="1"/>
</dbReference>
<reference evidence="4 5" key="1">
    <citation type="journal article" date="2018" name="Mol. Biol. Evol.">
        <title>Broad Genomic Sampling Reveals a Smut Pathogenic Ancestry of the Fungal Clade Ustilaginomycotina.</title>
        <authorList>
            <person name="Kijpornyongpan T."/>
            <person name="Mondo S.J."/>
            <person name="Barry K."/>
            <person name="Sandor L."/>
            <person name="Lee J."/>
            <person name="Lipzen A."/>
            <person name="Pangilinan J."/>
            <person name="LaButti K."/>
            <person name="Hainaut M."/>
            <person name="Henrissat B."/>
            <person name="Grigoriev I.V."/>
            <person name="Spatafora J.W."/>
            <person name="Aime M.C."/>
        </authorList>
    </citation>
    <scope>NUCLEOTIDE SEQUENCE [LARGE SCALE GENOMIC DNA]</scope>
    <source>
        <strain evidence="4 5">MCA 4718</strain>
    </source>
</reference>
<evidence type="ECO:0008006" key="6">
    <source>
        <dbReference type="Google" id="ProtNLM"/>
    </source>
</evidence>
<dbReference type="EMBL" id="KZ819329">
    <property type="protein sequence ID" value="PWN19935.1"/>
    <property type="molecule type" value="Genomic_DNA"/>
</dbReference>
<feature type="transmembrane region" description="Helical" evidence="1">
    <location>
        <begin position="60"/>
        <end position="78"/>
    </location>
</feature>
<feature type="domain" description="NADH-ubiquinone oxidoreductase 21kDa subunit C-terminal fungi" evidence="3">
    <location>
        <begin position="94"/>
        <end position="148"/>
    </location>
</feature>
<evidence type="ECO:0000313" key="5">
    <source>
        <dbReference type="Proteomes" id="UP000245942"/>
    </source>
</evidence>
<dbReference type="OrthoDB" id="196140at2759"/>
<evidence type="ECO:0000259" key="2">
    <source>
        <dbReference type="Pfam" id="PF10785"/>
    </source>
</evidence>
<evidence type="ECO:0000259" key="3">
    <source>
        <dbReference type="Pfam" id="PF12853"/>
    </source>
</evidence>
<dbReference type="InterPro" id="IPR024549">
    <property type="entry name" value="NADH-UbQ_OxRdtase_su21_C_fun"/>
</dbReference>
<evidence type="ECO:0000313" key="4">
    <source>
        <dbReference type="EMBL" id="PWN19935.1"/>
    </source>
</evidence>
<keyword evidence="1" id="KW-1133">Transmembrane helix</keyword>